<dbReference type="EMBL" id="LJIG01000516">
    <property type="protein sequence ID" value="KRT86424.1"/>
    <property type="molecule type" value="Genomic_DNA"/>
</dbReference>
<dbReference type="Pfam" id="PF13589">
    <property type="entry name" value="HATPase_c_3"/>
    <property type="match status" value="1"/>
</dbReference>
<accession>A0A0T6BGF0</accession>
<gene>
    <name evidence="2" type="ORF">AMK59_1681</name>
</gene>
<dbReference type="OrthoDB" id="429932at2759"/>
<evidence type="ECO:0008006" key="4">
    <source>
        <dbReference type="Google" id="ProtNLM"/>
    </source>
</evidence>
<dbReference type="PANTHER" id="PTHR10073">
    <property type="entry name" value="DNA MISMATCH REPAIR PROTEIN MLH, PMS, MUTL"/>
    <property type="match status" value="1"/>
</dbReference>
<evidence type="ECO:0000313" key="2">
    <source>
        <dbReference type="EMBL" id="KRT86424.1"/>
    </source>
</evidence>
<comment type="caution">
    <text evidence="2">The sequence shown here is derived from an EMBL/GenBank/DDBJ whole genome shotgun (WGS) entry which is preliminary data.</text>
</comment>
<dbReference type="GO" id="GO:0006298">
    <property type="term" value="P:mismatch repair"/>
    <property type="evidence" value="ECO:0007669"/>
    <property type="project" value="InterPro"/>
</dbReference>
<dbReference type="AlphaFoldDB" id="A0A0T6BGF0"/>
<name>A0A0T6BGF0_9SCAR</name>
<evidence type="ECO:0000256" key="1">
    <source>
        <dbReference type="ARBA" id="ARBA00006082"/>
    </source>
</evidence>
<organism evidence="2 3">
    <name type="scientific">Oryctes borbonicus</name>
    <dbReference type="NCBI Taxonomy" id="1629725"/>
    <lineage>
        <taxon>Eukaryota</taxon>
        <taxon>Metazoa</taxon>
        <taxon>Ecdysozoa</taxon>
        <taxon>Arthropoda</taxon>
        <taxon>Hexapoda</taxon>
        <taxon>Insecta</taxon>
        <taxon>Pterygota</taxon>
        <taxon>Neoptera</taxon>
        <taxon>Endopterygota</taxon>
        <taxon>Coleoptera</taxon>
        <taxon>Polyphaga</taxon>
        <taxon>Scarabaeiformia</taxon>
        <taxon>Scarabaeidae</taxon>
        <taxon>Dynastinae</taxon>
        <taxon>Oryctes</taxon>
    </lineage>
</organism>
<comment type="similarity">
    <text evidence="1">Belongs to the DNA mismatch repair MutL/HexB family.</text>
</comment>
<dbReference type="GO" id="GO:0140664">
    <property type="term" value="F:ATP-dependent DNA damage sensor activity"/>
    <property type="evidence" value="ECO:0007669"/>
    <property type="project" value="InterPro"/>
</dbReference>
<proteinExistence type="inferred from homology"/>
<dbReference type="InterPro" id="IPR038973">
    <property type="entry name" value="MutL/Mlh/Pms-like"/>
</dbReference>
<dbReference type="GO" id="GO:0016887">
    <property type="term" value="F:ATP hydrolysis activity"/>
    <property type="evidence" value="ECO:0007669"/>
    <property type="project" value="InterPro"/>
</dbReference>
<evidence type="ECO:0000313" key="3">
    <source>
        <dbReference type="Proteomes" id="UP000051574"/>
    </source>
</evidence>
<keyword evidence="3" id="KW-1185">Reference proteome</keyword>
<dbReference type="Gene3D" id="3.30.565.10">
    <property type="entry name" value="Histidine kinase-like ATPase, C-terminal domain"/>
    <property type="match status" value="1"/>
</dbReference>
<dbReference type="PANTHER" id="PTHR10073:SF47">
    <property type="entry name" value="DNA MISMATCH REPAIR PROTEIN MLH3"/>
    <property type="match status" value="1"/>
</dbReference>
<dbReference type="SUPFAM" id="SSF55874">
    <property type="entry name" value="ATPase domain of HSP90 chaperone/DNA topoisomerase II/histidine kinase"/>
    <property type="match status" value="1"/>
</dbReference>
<sequence length="206" mass="23295">MEIKSLPEEINERIRSDNKINSFCQCILELIFNSLDAKATSIVIRINTEKHQVQIIDNGNGISLSDLQNVGVRYMTSKCDSLYVYENKHKYYGYRGEALASILSVSQKLIISTRHIEGEFTYTKTFENGTFESTVPAKVRSSKGTTVIIIGFFFNCPVKQKRIKNSVDLNSIKITLKALAIIHPTVSFSLRDDNTGKILLNCFKTE</sequence>
<dbReference type="GO" id="GO:0032300">
    <property type="term" value="C:mismatch repair complex"/>
    <property type="evidence" value="ECO:0007669"/>
    <property type="project" value="InterPro"/>
</dbReference>
<reference evidence="2 3" key="1">
    <citation type="submission" date="2015-09" db="EMBL/GenBank/DDBJ databases">
        <title>Draft genome of the scarab beetle Oryctes borbonicus.</title>
        <authorList>
            <person name="Meyer J.M."/>
            <person name="Markov G.V."/>
            <person name="Baskaran P."/>
            <person name="Herrmann M."/>
            <person name="Sommer R.J."/>
            <person name="Roedelsperger C."/>
        </authorList>
    </citation>
    <scope>NUCLEOTIDE SEQUENCE [LARGE SCALE GENOMIC DNA]</scope>
    <source>
        <strain evidence="2">OB123</strain>
        <tissue evidence="2">Whole animal</tissue>
    </source>
</reference>
<dbReference type="Proteomes" id="UP000051574">
    <property type="component" value="Unassembled WGS sequence"/>
</dbReference>
<dbReference type="InterPro" id="IPR036890">
    <property type="entry name" value="HATPase_C_sf"/>
</dbReference>
<protein>
    <recommendedName>
        <fullName evidence="4">Histidine kinase/HSP90-like ATPase domain-containing protein</fullName>
    </recommendedName>
</protein>
<feature type="non-terminal residue" evidence="2">
    <location>
        <position position="206"/>
    </location>
</feature>